<dbReference type="EMBL" id="AAXU02000001">
    <property type="protein sequence ID" value="EAZ82432.1"/>
    <property type="molecule type" value="Genomic_DNA"/>
</dbReference>
<evidence type="ECO:0000313" key="3">
    <source>
        <dbReference type="Proteomes" id="UP000003919"/>
    </source>
</evidence>
<dbReference type="HOGENOM" id="CLU_071271_0_0_10"/>
<evidence type="ECO:0000313" key="2">
    <source>
        <dbReference type="EMBL" id="EAZ82432.1"/>
    </source>
</evidence>
<proteinExistence type="predicted"/>
<dbReference type="SUPFAM" id="SSF53335">
    <property type="entry name" value="S-adenosyl-L-methionine-dependent methyltransferases"/>
    <property type="match status" value="1"/>
</dbReference>
<sequence>MNFIAVNVRNIFYKITKPIAHFFHLSITYRLPEKTIQGLIDKLHPRKSGHKLRRIGPNADGGYLVPDVLEGIKYCFSPGVDIESRFELELAEIGMQVFMADYSIEKPKIDHSNFHFLKKFLGSWDHGEFISLDTWVKESLPEGDNSDLILQMDIEGFEYECLFSISSQLLKRFRIIIIEFHGLDRLFDGAFYNQALRAFDKLLVNHTVVHNHPNNIFKPHKVKGIDLPVYSEFTFLRNDYVKDEGFVSTFPHPLDRDCTDKESYILPEMWYRKS</sequence>
<dbReference type="eggNOG" id="ENOG5030IGR">
    <property type="taxonomic scope" value="Bacteria"/>
</dbReference>
<dbReference type="AlphaFoldDB" id="A3HRG4"/>
<dbReference type="Proteomes" id="UP000003919">
    <property type="component" value="Chromosome"/>
</dbReference>
<dbReference type="STRING" id="388413.ALPR1_09465"/>
<dbReference type="InterPro" id="IPR029063">
    <property type="entry name" value="SAM-dependent_MTases_sf"/>
</dbReference>
<gene>
    <name evidence="2" type="ORF">ALPR1_09465</name>
</gene>
<accession>A3HRG4</accession>
<feature type="domain" description="Methyltransferase FkbM" evidence="1">
    <location>
        <begin position="132"/>
        <end position="189"/>
    </location>
</feature>
<comment type="caution">
    <text evidence="2">The sequence shown here is derived from an EMBL/GenBank/DDBJ whole genome shotgun (WGS) entry which is preliminary data.</text>
</comment>
<reference evidence="2 3" key="1">
    <citation type="journal article" date="2011" name="J. Bacteriol.">
        <title>Complete genome sequence of Algoriphagus sp. PR1, bacterial prey of a colony-forming choanoflagellate.</title>
        <authorList>
            <person name="Alegado R.A."/>
            <person name="Ferriera S."/>
            <person name="Nusbaum C."/>
            <person name="Young S.K."/>
            <person name="Zeng Q."/>
            <person name="Imamovic A."/>
            <person name="Fairclough S.R."/>
            <person name="King N."/>
        </authorList>
    </citation>
    <scope>NUCLEOTIDE SEQUENCE [LARGE SCALE GENOMIC DNA]</scope>
    <source>
        <strain evidence="2 3">PR1</strain>
    </source>
</reference>
<keyword evidence="3" id="KW-1185">Reference proteome</keyword>
<dbReference type="RefSeq" id="WP_008200100.1">
    <property type="nucleotide sequence ID" value="NZ_CM001023.1"/>
</dbReference>
<dbReference type="EMBL" id="CM001023">
    <property type="protein sequence ID" value="EAZ82432.1"/>
    <property type="molecule type" value="Genomic_DNA"/>
</dbReference>
<evidence type="ECO:0000259" key="1">
    <source>
        <dbReference type="Pfam" id="PF05050"/>
    </source>
</evidence>
<organism evidence="2 3">
    <name type="scientific">Algoriphagus machipongonensis</name>
    <dbReference type="NCBI Taxonomy" id="388413"/>
    <lineage>
        <taxon>Bacteria</taxon>
        <taxon>Pseudomonadati</taxon>
        <taxon>Bacteroidota</taxon>
        <taxon>Cytophagia</taxon>
        <taxon>Cytophagales</taxon>
        <taxon>Cyclobacteriaceae</taxon>
        <taxon>Algoriphagus</taxon>
    </lineage>
</organism>
<protein>
    <recommendedName>
        <fullName evidence="1">Methyltransferase FkbM domain-containing protein</fullName>
    </recommendedName>
</protein>
<dbReference type="InterPro" id="IPR006342">
    <property type="entry name" value="FkbM_mtfrase"/>
</dbReference>
<name>A3HRG4_9BACT</name>
<dbReference type="Pfam" id="PF05050">
    <property type="entry name" value="Methyltransf_21"/>
    <property type="match status" value="1"/>
</dbReference>